<dbReference type="PANTHER" id="PTHR46060">
    <property type="entry name" value="MARINER MOS1 TRANSPOSASE-LIKE PROTEIN"/>
    <property type="match status" value="1"/>
</dbReference>
<dbReference type="InterPro" id="IPR038717">
    <property type="entry name" value="Tc1-like_DDE_dom"/>
</dbReference>
<evidence type="ECO:0000313" key="3">
    <source>
        <dbReference type="Proteomes" id="UP000625711"/>
    </source>
</evidence>
<proteinExistence type="predicted"/>
<accession>A0A834HX27</accession>
<dbReference type="Gene3D" id="3.30.420.10">
    <property type="entry name" value="Ribonuclease H-like superfamily/Ribonuclease H"/>
    <property type="match status" value="1"/>
</dbReference>
<dbReference type="InterPro" id="IPR052709">
    <property type="entry name" value="Transposase-MT_Hybrid"/>
</dbReference>
<dbReference type="EMBL" id="JAACXV010014526">
    <property type="protein sequence ID" value="KAF7266605.1"/>
    <property type="molecule type" value="Genomic_DNA"/>
</dbReference>
<evidence type="ECO:0000313" key="2">
    <source>
        <dbReference type="EMBL" id="KAF7266605.1"/>
    </source>
</evidence>
<evidence type="ECO:0000259" key="1">
    <source>
        <dbReference type="Pfam" id="PF13358"/>
    </source>
</evidence>
<feature type="domain" description="Tc1-like transposase DDE" evidence="1">
    <location>
        <begin position="17"/>
        <end position="109"/>
    </location>
</feature>
<reference evidence="2" key="1">
    <citation type="submission" date="2020-08" db="EMBL/GenBank/DDBJ databases">
        <title>Genome sequencing and assembly of the red palm weevil Rhynchophorus ferrugineus.</title>
        <authorList>
            <person name="Dias G.B."/>
            <person name="Bergman C.M."/>
            <person name="Manee M."/>
        </authorList>
    </citation>
    <scope>NUCLEOTIDE SEQUENCE</scope>
    <source>
        <strain evidence="2">AA-2017</strain>
        <tissue evidence="2">Whole larva</tissue>
    </source>
</reference>
<keyword evidence="3" id="KW-1185">Reference proteome</keyword>
<protein>
    <recommendedName>
        <fullName evidence="1">Tc1-like transposase DDE domain-containing protein</fullName>
    </recommendedName>
</protein>
<organism evidence="2 3">
    <name type="scientific">Rhynchophorus ferrugineus</name>
    <name type="common">Red palm weevil</name>
    <name type="synonym">Curculio ferrugineus</name>
    <dbReference type="NCBI Taxonomy" id="354439"/>
    <lineage>
        <taxon>Eukaryota</taxon>
        <taxon>Metazoa</taxon>
        <taxon>Ecdysozoa</taxon>
        <taxon>Arthropoda</taxon>
        <taxon>Hexapoda</taxon>
        <taxon>Insecta</taxon>
        <taxon>Pterygota</taxon>
        <taxon>Neoptera</taxon>
        <taxon>Endopterygota</taxon>
        <taxon>Coleoptera</taxon>
        <taxon>Polyphaga</taxon>
        <taxon>Cucujiformia</taxon>
        <taxon>Curculionidae</taxon>
        <taxon>Dryophthorinae</taxon>
        <taxon>Rhynchophorus</taxon>
    </lineage>
</organism>
<dbReference type="GO" id="GO:0003676">
    <property type="term" value="F:nucleic acid binding"/>
    <property type="evidence" value="ECO:0007669"/>
    <property type="project" value="InterPro"/>
</dbReference>
<dbReference type="InterPro" id="IPR036397">
    <property type="entry name" value="RNaseH_sf"/>
</dbReference>
<name>A0A834HX27_RHYFE</name>
<dbReference type="Pfam" id="PF13358">
    <property type="entry name" value="DDE_3"/>
    <property type="match status" value="1"/>
</dbReference>
<dbReference type="Proteomes" id="UP000625711">
    <property type="component" value="Unassembled WGS sequence"/>
</dbReference>
<dbReference type="PANTHER" id="PTHR46060:SF1">
    <property type="entry name" value="MARINER MOS1 TRANSPOSASE-LIKE PROTEIN"/>
    <property type="match status" value="1"/>
</dbReference>
<gene>
    <name evidence="2" type="ORF">GWI33_020106</name>
</gene>
<dbReference type="AlphaFoldDB" id="A0A834HX27"/>
<comment type="caution">
    <text evidence="2">The sequence shown here is derived from an EMBL/GenBank/DDBJ whole genome shotgun (WGS) entry which is preliminary data.</text>
</comment>
<sequence>MNPLQSVGKPNSRLVRRTINSDYYIALLDRLKDEIAEKRPHLKKKKLLLHQDNASCHKSVNTMAKIHELGFELLPHPPYSPDLPPTDYFLFSDLKRILAGKKFSSNEEVIFVTNRTTKWYRKVGGSL</sequence>